<organism evidence="3 4">
    <name type="scientific">Cinnamomum micranthum f. kanehirae</name>
    <dbReference type="NCBI Taxonomy" id="337451"/>
    <lineage>
        <taxon>Eukaryota</taxon>
        <taxon>Viridiplantae</taxon>
        <taxon>Streptophyta</taxon>
        <taxon>Embryophyta</taxon>
        <taxon>Tracheophyta</taxon>
        <taxon>Spermatophyta</taxon>
        <taxon>Magnoliopsida</taxon>
        <taxon>Magnoliidae</taxon>
        <taxon>Laurales</taxon>
        <taxon>Lauraceae</taxon>
        <taxon>Cinnamomum</taxon>
    </lineage>
</organism>
<evidence type="ECO:0000259" key="2">
    <source>
        <dbReference type="Pfam" id="PF03195"/>
    </source>
</evidence>
<dbReference type="PANTHER" id="PTHR31529:SF4">
    <property type="entry name" value="LOB DOMAIN-CONTAINING PROTEIN 30"/>
    <property type="match status" value="1"/>
</dbReference>
<proteinExistence type="inferred from homology"/>
<protein>
    <submittedName>
        <fullName evidence="3">LOB domain-containing protein 4-like protein</fullName>
    </submittedName>
</protein>
<sequence>MLQSTLEKNLFDLINFLFQPFHLSLKELPMHQRSAVSSMVYEANARVRAPVYGCVGAIASLQEQVDVLQPQLAVGTGMSRGGAHEDVACLAGNFVESGSPSSKLTTHSHSRSLFAMDMVFDQPNK</sequence>
<keyword evidence="4" id="KW-1185">Reference proteome</keyword>
<feature type="domain" description="LOB" evidence="2">
    <location>
        <begin position="24"/>
        <end position="73"/>
    </location>
</feature>
<evidence type="ECO:0000256" key="1">
    <source>
        <dbReference type="ARBA" id="ARBA00005474"/>
    </source>
</evidence>
<dbReference type="AlphaFoldDB" id="A0A443PB40"/>
<dbReference type="InterPro" id="IPR004883">
    <property type="entry name" value="LOB"/>
</dbReference>
<evidence type="ECO:0000313" key="3">
    <source>
        <dbReference type="EMBL" id="RWR87956.1"/>
    </source>
</evidence>
<dbReference type="EMBL" id="QPKB01000006">
    <property type="protein sequence ID" value="RWR87956.1"/>
    <property type="molecule type" value="Genomic_DNA"/>
</dbReference>
<comment type="similarity">
    <text evidence="1">Belongs to the LOB domain-containing protein family.</text>
</comment>
<reference evidence="3 4" key="1">
    <citation type="journal article" date="2019" name="Nat. Plants">
        <title>Stout camphor tree genome fills gaps in understanding of flowering plant genome evolution.</title>
        <authorList>
            <person name="Chaw S.M."/>
            <person name="Liu Y.C."/>
            <person name="Wu Y.W."/>
            <person name="Wang H.Y."/>
            <person name="Lin C.I."/>
            <person name="Wu C.S."/>
            <person name="Ke H.M."/>
            <person name="Chang L.Y."/>
            <person name="Hsu C.Y."/>
            <person name="Yang H.T."/>
            <person name="Sudianto E."/>
            <person name="Hsu M.H."/>
            <person name="Wu K.P."/>
            <person name="Wang L.N."/>
            <person name="Leebens-Mack J.H."/>
            <person name="Tsai I.J."/>
        </authorList>
    </citation>
    <scope>NUCLEOTIDE SEQUENCE [LARGE SCALE GENOMIC DNA]</scope>
    <source>
        <strain evidence="4">cv. Chaw 1501</strain>
        <tissue evidence="3">Young leaves</tissue>
    </source>
</reference>
<accession>A0A443PB40</accession>
<gene>
    <name evidence="3" type="ORF">CKAN_01692400</name>
</gene>
<dbReference type="Proteomes" id="UP000283530">
    <property type="component" value="Unassembled WGS sequence"/>
</dbReference>
<dbReference type="OrthoDB" id="2020166at2759"/>
<evidence type="ECO:0000313" key="4">
    <source>
        <dbReference type="Proteomes" id="UP000283530"/>
    </source>
</evidence>
<dbReference type="Pfam" id="PF03195">
    <property type="entry name" value="LOB"/>
    <property type="match status" value="1"/>
</dbReference>
<dbReference type="PANTHER" id="PTHR31529">
    <property type="entry name" value="LOB DOMAIN CONTAINING PROTEIN"/>
    <property type="match status" value="1"/>
</dbReference>
<comment type="caution">
    <text evidence="3">The sequence shown here is derived from an EMBL/GenBank/DDBJ whole genome shotgun (WGS) entry which is preliminary data.</text>
</comment>
<name>A0A443PB40_9MAGN</name>